<feature type="signal peptide" evidence="2">
    <location>
        <begin position="1"/>
        <end position="25"/>
    </location>
</feature>
<dbReference type="InterPro" id="IPR032635">
    <property type="entry name" value="Anti_2"/>
</dbReference>
<dbReference type="EMBL" id="BMJQ01000008">
    <property type="protein sequence ID" value="GGF23479.1"/>
    <property type="molecule type" value="Genomic_DNA"/>
</dbReference>
<comment type="caution">
    <text evidence="4">The sequence shown here is derived from an EMBL/GenBank/DDBJ whole genome shotgun (WGS) entry which is preliminary data.</text>
</comment>
<name>A0A8J3E420_9PROT</name>
<keyword evidence="2" id="KW-0732">Signal</keyword>
<dbReference type="RefSeq" id="WP_189047511.1">
    <property type="nucleotide sequence ID" value="NZ_BMJQ01000008.1"/>
</dbReference>
<keyword evidence="5" id="KW-1185">Reference proteome</keyword>
<evidence type="ECO:0000256" key="2">
    <source>
        <dbReference type="SAM" id="SignalP"/>
    </source>
</evidence>
<dbReference type="Pfam" id="PF16998">
    <property type="entry name" value="17kDa_Anti_2"/>
    <property type="match status" value="1"/>
</dbReference>
<proteinExistence type="predicted"/>
<protein>
    <recommendedName>
        <fullName evidence="3">Surface antigen domain-containing protein</fullName>
    </recommendedName>
</protein>
<sequence length="184" mass="18647">MIPFRNFTTFLVGGLALSVPAIACADPLDAADAAFRAAAYGRAWAAPLGETQRWTNPATGHAGSVQPLKERVDPASRQPCREVAETLVSGGPAAVGYAVGCRAQDGNWRIVQSSTTDAAARPQADDPAAPAPADVTPYVAPADIAADGSGTGSNGTGDLGGLPAEVRILAPWRGAPGTLPPPPR</sequence>
<accession>A0A8J3E420</accession>
<evidence type="ECO:0000313" key="5">
    <source>
        <dbReference type="Proteomes" id="UP000646365"/>
    </source>
</evidence>
<feature type="domain" description="Surface antigen" evidence="3">
    <location>
        <begin position="50"/>
        <end position="112"/>
    </location>
</feature>
<organism evidence="4 5">
    <name type="scientific">Aliidongia dinghuensis</name>
    <dbReference type="NCBI Taxonomy" id="1867774"/>
    <lineage>
        <taxon>Bacteria</taxon>
        <taxon>Pseudomonadati</taxon>
        <taxon>Pseudomonadota</taxon>
        <taxon>Alphaproteobacteria</taxon>
        <taxon>Rhodospirillales</taxon>
        <taxon>Dongiaceae</taxon>
        <taxon>Aliidongia</taxon>
    </lineage>
</organism>
<dbReference type="Proteomes" id="UP000646365">
    <property type="component" value="Unassembled WGS sequence"/>
</dbReference>
<reference evidence="4" key="1">
    <citation type="journal article" date="2014" name="Int. J. Syst. Evol. Microbiol.">
        <title>Complete genome sequence of Corynebacterium casei LMG S-19264T (=DSM 44701T), isolated from a smear-ripened cheese.</title>
        <authorList>
            <consortium name="US DOE Joint Genome Institute (JGI-PGF)"/>
            <person name="Walter F."/>
            <person name="Albersmeier A."/>
            <person name="Kalinowski J."/>
            <person name="Ruckert C."/>
        </authorList>
    </citation>
    <scope>NUCLEOTIDE SEQUENCE</scope>
    <source>
        <strain evidence="4">CGMCC 1.15725</strain>
    </source>
</reference>
<evidence type="ECO:0000259" key="3">
    <source>
        <dbReference type="Pfam" id="PF16998"/>
    </source>
</evidence>
<gene>
    <name evidence="4" type="ORF">GCM10011611_31970</name>
</gene>
<evidence type="ECO:0000256" key="1">
    <source>
        <dbReference type="SAM" id="MobiDB-lite"/>
    </source>
</evidence>
<feature type="compositionally biased region" description="Low complexity" evidence="1">
    <location>
        <begin position="117"/>
        <end position="143"/>
    </location>
</feature>
<feature type="chain" id="PRO_5035211653" description="Surface antigen domain-containing protein" evidence="2">
    <location>
        <begin position="26"/>
        <end position="184"/>
    </location>
</feature>
<feature type="region of interest" description="Disordered" evidence="1">
    <location>
        <begin position="113"/>
        <end position="162"/>
    </location>
</feature>
<evidence type="ECO:0000313" key="4">
    <source>
        <dbReference type="EMBL" id="GGF23479.1"/>
    </source>
</evidence>
<feature type="region of interest" description="Disordered" evidence="1">
    <location>
        <begin position="53"/>
        <end position="76"/>
    </location>
</feature>
<feature type="compositionally biased region" description="Gly residues" evidence="1">
    <location>
        <begin position="149"/>
        <end position="160"/>
    </location>
</feature>
<dbReference type="AlphaFoldDB" id="A0A8J3E420"/>
<reference evidence="4" key="2">
    <citation type="submission" date="2020-09" db="EMBL/GenBank/DDBJ databases">
        <authorList>
            <person name="Sun Q."/>
            <person name="Zhou Y."/>
        </authorList>
    </citation>
    <scope>NUCLEOTIDE SEQUENCE</scope>
    <source>
        <strain evidence="4">CGMCC 1.15725</strain>
    </source>
</reference>